<dbReference type="STRING" id="2018661.A0A2A2LGC6"/>
<keyword evidence="14" id="KW-1185">Reference proteome</keyword>
<dbReference type="PRINTS" id="PR01262">
    <property type="entry name" value="INNEXIN"/>
</dbReference>
<gene>
    <name evidence="12" type="primary">inx</name>
    <name evidence="13" type="ORF">WR25_03597</name>
</gene>
<evidence type="ECO:0000256" key="4">
    <source>
        <dbReference type="ARBA" id="ARBA00022475"/>
    </source>
</evidence>
<evidence type="ECO:0000256" key="9">
    <source>
        <dbReference type="ARBA" id="ARBA00023065"/>
    </source>
</evidence>
<comment type="function">
    <text evidence="12">Structural component of the gap junctions.</text>
</comment>
<comment type="caution">
    <text evidence="12">Lacks conserved residue(s) required for the propagation of feature annotation.</text>
</comment>
<feature type="transmembrane region" description="Helical" evidence="12">
    <location>
        <begin position="161"/>
        <end position="179"/>
    </location>
</feature>
<dbReference type="Proteomes" id="UP000218231">
    <property type="component" value="Unassembled WGS sequence"/>
</dbReference>
<dbReference type="InterPro" id="IPR000990">
    <property type="entry name" value="Innexin"/>
</dbReference>
<dbReference type="GO" id="GO:0005243">
    <property type="term" value="F:gap junction channel activity"/>
    <property type="evidence" value="ECO:0007669"/>
    <property type="project" value="TreeGrafter"/>
</dbReference>
<dbReference type="PANTHER" id="PTHR11893">
    <property type="entry name" value="INNEXIN"/>
    <property type="match status" value="1"/>
</dbReference>
<evidence type="ECO:0000256" key="3">
    <source>
        <dbReference type="ARBA" id="ARBA00022448"/>
    </source>
</evidence>
<keyword evidence="11 12" id="KW-0407">Ion channel</keyword>
<keyword evidence="4" id="KW-1003">Cell membrane</keyword>
<dbReference type="GO" id="GO:0005886">
    <property type="term" value="C:plasma membrane"/>
    <property type="evidence" value="ECO:0007669"/>
    <property type="project" value="UniProtKB-SubCell"/>
</dbReference>
<dbReference type="PROSITE" id="PS51013">
    <property type="entry name" value="PANNEXIN"/>
    <property type="match status" value="1"/>
</dbReference>
<keyword evidence="5 12" id="KW-0812">Transmembrane</keyword>
<evidence type="ECO:0000256" key="8">
    <source>
        <dbReference type="ARBA" id="ARBA00022989"/>
    </source>
</evidence>
<protein>
    <recommendedName>
        <fullName evidence="12">Innexin</fullName>
    </recommendedName>
</protein>
<evidence type="ECO:0000256" key="1">
    <source>
        <dbReference type="ARBA" id="ARBA00004610"/>
    </source>
</evidence>
<keyword evidence="8 12" id="KW-1133">Transmembrane helix</keyword>
<keyword evidence="6" id="KW-0303">Gap junction</keyword>
<keyword evidence="7" id="KW-0965">Cell junction</keyword>
<comment type="caution">
    <text evidence="13">The sequence shown here is derived from an EMBL/GenBank/DDBJ whole genome shotgun (WGS) entry which is preliminary data.</text>
</comment>
<comment type="subcellular location">
    <subcellularLocation>
        <location evidence="1">Cell junction</location>
        <location evidence="1">Gap junction</location>
    </subcellularLocation>
    <subcellularLocation>
        <location evidence="2 12">Cell membrane</location>
        <topology evidence="2 12">Multi-pass membrane protein</topology>
    </subcellularLocation>
</comment>
<evidence type="ECO:0000256" key="2">
    <source>
        <dbReference type="ARBA" id="ARBA00004651"/>
    </source>
</evidence>
<dbReference type="EMBL" id="LIAE01006789">
    <property type="protein sequence ID" value="PAV85301.1"/>
    <property type="molecule type" value="Genomic_DNA"/>
</dbReference>
<keyword evidence="9 12" id="KW-0406">Ion transport</keyword>
<feature type="transmembrane region" description="Helical" evidence="12">
    <location>
        <begin position="63"/>
        <end position="82"/>
    </location>
</feature>
<dbReference type="Pfam" id="PF00876">
    <property type="entry name" value="Innexin"/>
    <property type="match status" value="1"/>
</dbReference>
<evidence type="ECO:0000256" key="12">
    <source>
        <dbReference type="RuleBase" id="RU010713"/>
    </source>
</evidence>
<evidence type="ECO:0000313" key="14">
    <source>
        <dbReference type="Proteomes" id="UP000218231"/>
    </source>
</evidence>
<dbReference type="PANTHER" id="PTHR11893:SF21">
    <property type="entry name" value="INNEXIN EAT-5"/>
    <property type="match status" value="1"/>
</dbReference>
<evidence type="ECO:0000256" key="10">
    <source>
        <dbReference type="ARBA" id="ARBA00023136"/>
    </source>
</evidence>
<keyword evidence="10 12" id="KW-0472">Membrane</keyword>
<sequence length="376" mass="44095">MISALEFVGHPLQCWTPKHFIHAWEQYAENYCFVYNTYWSSPKKELPTSIEQRISQQLIYYQWAPFIMALEAAFFYIPAIIWGKLSTSSGINVTKLVEIAQKAESESLEERAKHVDVICKHITNHSRPRIVMERTYFGCKCRKVDKLRRIIFSHGTALKNSYILTKFIFMINLFGQFFMTNKFLGQNDSKWGVRMLNDLVSGNNWEETGNFPRIALCDFQVRILGNLQRYSIQCVLVMNLFNEKIFLFLYWWFAIVLCISALDTYKLIKNIWSPEPRIEFIREFLQSTAQMSLNEKLHENRNASFRELLQDFVENRMNPDTIMVLKMINGHTSEIVCCEVVAKLWNEYLKNIEDGVITLKKDQPEESEGAPLVMPT</sequence>
<evidence type="ECO:0000256" key="5">
    <source>
        <dbReference type="ARBA" id="ARBA00022692"/>
    </source>
</evidence>
<accession>A0A2A2LGC6</accession>
<evidence type="ECO:0000256" key="7">
    <source>
        <dbReference type="ARBA" id="ARBA00022949"/>
    </source>
</evidence>
<comment type="similarity">
    <text evidence="12">Belongs to the pannexin family.</text>
</comment>
<dbReference type="GO" id="GO:0034220">
    <property type="term" value="P:monoatomic ion transmembrane transport"/>
    <property type="evidence" value="ECO:0007669"/>
    <property type="project" value="UniProtKB-KW"/>
</dbReference>
<feature type="transmembrane region" description="Helical" evidence="12">
    <location>
        <begin position="245"/>
        <end position="262"/>
    </location>
</feature>
<evidence type="ECO:0000256" key="11">
    <source>
        <dbReference type="ARBA" id="ARBA00023303"/>
    </source>
</evidence>
<dbReference type="OrthoDB" id="5867527at2759"/>
<organism evidence="13 14">
    <name type="scientific">Diploscapter pachys</name>
    <dbReference type="NCBI Taxonomy" id="2018661"/>
    <lineage>
        <taxon>Eukaryota</taxon>
        <taxon>Metazoa</taxon>
        <taxon>Ecdysozoa</taxon>
        <taxon>Nematoda</taxon>
        <taxon>Chromadorea</taxon>
        <taxon>Rhabditida</taxon>
        <taxon>Rhabditina</taxon>
        <taxon>Rhabditomorpha</taxon>
        <taxon>Rhabditoidea</taxon>
        <taxon>Rhabditidae</taxon>
        <taxon>Diploscapter</taxon>
    </lineage>
</organism>
<evidence type="ECO:0000313" key="13">
    <source>
        <dbReference type="EMBL" id="PAV85301.1"/>
    </source>
</evidence>
<keyword evidence="3 12" id="KW-0813">Transport</keyword>
<name>A0A2A2LGC6_9BILA</name>
<dbReference type="AlphaFoldDB" id="A0A2A2LGC6"/>
<dbReference type="GO" id="GO:0005921">
    <property type="term" value="C:gap junction"/>
    <property type="evidence" value="ECO:0007669"/>
    <property type="project" value="UniProtKB-SubCell"/>
</dbReference>
<evidence type="ECO:0000256" key="6">
    <source>
        <dbReference type="ARBA" id="ARBA00022868"/>
    </source>
</evidence>
<proteinExistence type="inferred from homology"/>
<reference evidence="13 14" key="1">
    <citation type="journal article" date="2017" name="Curr. Biol.">
        <title>Genome architecture and evolution of a unichromosomal asexual nematode.</title>
        <authorList>
            <person name="Fradin H."/>
            <person name="Zegar C."/>
            <person name="Gutwein M."/>
            <person name="Lucas J."/>
            <person name="Kovtun M."/>
            <person name="Corcoran D."/>
            <person name="Baugh L.R."/>
            <person name="Kiontke K."/>
            <person name="Gunsalus K."/>
            <person name="Fitch D.H."/>
            <person name="Piano F."/>
        </authorList>
    </citation>
    <scope>NUCLEOTIDE SEQUENCE [LARGE SCALE GENOMIC DNA]</scope>
    <source>
        <strain evidence="13">PF1309</strain>
    </source>
</reference>